<name>A0A1Y5TJD6_9RHOB</name>
<dbReference type="InterPro" id="IPR036856">
    <property type="entry name" value="Ald_Oxase/Xan_DH_a/b_sf"/>
</dbReference>
<gene>
    <name evidence="3" type="primary">nicB</name>
    <name evidence="3" type="ORF">ROA7023_03066</name>
</gene>
<dbReference type="RefSeq" id="WP_085879872.1">
    <property type="nucleotide sequence ID" value="NZ_FWFZ01000018.1"/>
</dbReference>
<evidence type="ECO:0000259" key="1">
    <source>
        <dbReference type="Pfam" id="PF02738"/>
    </source>
</evidence>
<dbReference type="GO" id="GO:0016491">
    <property type="term" value="F:oxidoreductase activity"/>
    <property type="evidence" value="ECO:0007669"/>
    <property type="project" value="UniProtKB-KW"/>
</dbReference>
<dbReference type="Proteomes" id="UP000193900">
    <property type="component" value="Unassembled WGS sequence"/>
</dbReference>
<dbReference type="Pfam" id="PF20256">
    <property type="entry name" value="MoCoBD_2"/>
    <property type="match status" value="2"/>
</dbReference>
<reference evidence="3 4" key="1">
    <citation type="submission" date="2017-03" db="EMBL/GenBank/DDBJ databases">
        <authorList>
            <person name="Afonso C.L."/>
            <person name="Miller P.J."/>
            <person name="Scott M.A."/>
            <person name="Spackman E."/>
            <person name="Goraichik I."/>
            <person name="Dimitrov K.M."/>
            <person name="Suarez D.L."/>
            <person name="Swayne D.E."/>
        </authorList>
    </citation>
    <scope>NUCLEOTIDE SEQUENCE [LARGE SCALE GENOMIC DNA]</scope>
    <source>
        <strain evidence="3 4">CECT 7023</strain>
    </source>
</reference>
<dbReference type="InterPro" id="IPR037165">
    <property type="entry name" value="AldOxase/xan_DH_Mopterin-bd_sf"/>
</dbReference>
<feature type="domain" description="Aldehyde oxidase/xanthine dehydrogenase second molybdopterin binding" evidence="2">
    <location>
        <begin position="556"/>
        <end position="640"/>
    </location>
</feature>
<evidence type="ECO:0000313" key="3">
    <source>
        <dbReference type="EMBL" id="SLN65366.1"/>
    </source>
</evidence>
<dbReference type="SUPFAM" id="SSF54665">
    <property type="entry name" value="CO dehydrogenase molybdoprotein N-domain-like"/>
    <property type="match status" value="1"/>
</dbReference>
<protein>
    <submittedName>
        <fullName evidence="3">Nicotinate dehydrogenase subunit B</fullName>
        <ecNumber evidence="3">1.17.2.1</ecNumber>
    </submittedName>
</protein>
<dbReference type="InterPro" id="IPR046867">
    <property type="entry name" value="AldOxase/xan_DH_MoCoBD2"/>
</dbReference>
<organism evidence="3 4">
    <name type="scientific">Roseisalinus antarcticus</name>
    <dbReference type="NCBI Taxonomy" id="254357"/>
    <lineage>
        <taxon>Bacteria</taxon>
        <taxon>Pseudomonadati</taxon>
        <taxon>Pseudomonadota</taxon>
        <taxon>Alphaproteobacteria</taxon>
        <taxon>Rhodobacterales</taxon>
        <taxon>Roseobacteraceae</taxon>
        <taxon>Roseisalinus</taxon>
    </lineage>
</organism>
<dbReference type="EMBL" id="FWFZ01000018">
    <property type="protein sequence ID" value="SLN65366.1"/>
    <property type="molecule type" value="Genomic_DNA"/>
</dbReference>
<sequence>MAPINPGLTTAPLVSDWIAAQADGTLSIRSGRSELGQGVLAAFARIAAVELDLPLDRLVICPPDTAAAPNEGFTAGSLSMTQGGKAIRMATSALRTLCLAEAARRLGCAADELAVTAGEILKGGAPTGLSLVALAGETDLRQPVTDHAAPRAAGAHAEVSDHRDLTAQLVGAPFLHDLRMEGMLVGRVLHPPSPQASLAEPLDTEALRARPGVVEVVVNGRFIGLIAESEAAAIKVANWAADRLSWTAQEPPETNVERLFAQSNAPVERLSEDGESLPQGPAQVDLTSRRGFLTHGSIGPSAAIALWSQDALEVWSHTQGVFPLRAAIASVVGLPEDAVRVRHVAGAGCYGHNGADDAALDAALLARAVPGRPVRVLWSRRDEFTVAPLGASMATQARIWTGDDGRMTAMQVSVTSPPHAMRPTSFGAPCLYSAQLLDPPIAMPEPQDLPAERGGGAARNARPLYDLPSVAVDRKLVTGLPWRTSSLRALGAHVNVYAIETALEAAAIAAGADSFAYRRAHLTDPRAIATLDRLEEMSADLRGGGEDQDWGIGLARYKGTAAWAAVLARVTLDDEVRVSDVRVAVDMGEIISRDGAINQIEGGVLQSLSWTLKEKIDLDGARVGTASWADYPILRFSEVPEVTVSLIERPGDMALGCAEAVQGPTAAAVGNAVQRLTGCHIPDLPMRRESLIAALSA</sequence>
<feature type="domain" description="Aldehyde oxidase/xanthine dehydrogenase first molybdopterin binding" evidence="1">
    <location>
        <begin position="291"/>
        <end position="416"/>
    </location>
</feature>
<dbReference type="Gene3D" id="3.30.365.10">
    <property type="entry name" value="Aldehyde oxidase/xanthine dehydrogenase, molybdopterin binding domain"/>
    <property type="match status" value="4"/>
</dbReference>
<dbReference type="InterPro" id="IPR008274">
    <property type="entry name" value="AldOxase/xan_DH_MoCoBD1"/>
</dbReference>
<accession>A0A1Y5TJD6</accession>
<dbReference type="Pfam" id="PF02738">
    <property type="entry name" value="MoCoBD_1"/>
    <property type="match status" value="1"/>
</dbReference>
<evidence type="ECO:0000259" key="2">
    <source>
        <dbReference type="Pfam" id="PF20256"/>
    </source>
</evidence>
<evidence type="ECO:0000313" key="4">
    <source>
        <dbReference type="Proteomes" id="UP000193900"/>
    </source>
</evidence>
<dbReference type="Gene3D" id="3.90.1170.50">
    <property type="entry name" value="Aldehyde oxidase/xanthine dehydrogenase, a/b hammerhead"/>
    <property type="match status" value="1"/>
</dbReference>
<feature type="domain" description="Aldehyde oxidase/xanthine dehydrogenase second molybdopterin binding" evidence="2">
    <location>
        <begin position="17"/>
        <end position="126"/>
    </location>
</feature>
<keyword evidence="3" id="KW-0560">Oxidoreductase</keyword>
<keyword evidence="4" id="KW-1185">Reference proteome</keyword>
<dbReference type="PANTHER" id="PTHR47495">
    <property type="entry name" value="ALDEHYDE DEHYDROGENASE"/>
    <property type="match status" value="1"/>
</dbReference>
<dbReference type="AlphaFoldDB" id="A0A1Y5TJD6"/>
<dbReference type="PANTHER" id="PTHR47495:SF1">
    <property type="entry name" value="BLL3820 PROTEIN"/>
    <property type="match status" value="1"/>
</dbReference>
<dbReference type="EC" id="1.17.2.1" evidence="3"/>
<dbReference type="OrthoDB" id="9767994at2"/>
<dbReference type="SUPFAM" id="SSF56003">
    <property type="entry name" value="Molybdenum cofactor-binding domain"/>
    <property type="match status" value="2"/>
</dbReference>
<proteinExistence type="predicted"/>
<dbReference type="InterPro" id="IPR052516">
    <property type="entry name" value="N-heterocyclic_Hydroxylase"/>
</dbReference>